<evidence type="ECO:0000256" key="1">
    <source>
        <dbReference type="SAM" id="MobiDB-lite"/>
    </source>
</evidence>
<dbReference type="Gene3D" id="3.40.50.300">
    <property type="entry name" value="P-loop containing nucleotide triphosphate hydrolases"/>
    <property type="match status" value="1"/>
</dbReference>
<organism evidence="2 3">
    <name type="scientific">Chlamydomonas eustigma</name>
    <dbReference type="NCBI Taxonomy" id="1157962"/>
    <lineage>
        <taxon>Eukaryota</taxon>
        <taxon>Viridiplantae</taxon>
        <taxon>Chlorophyta</taxon>
        <taxon>core chlorophytes</taxon>
        <taxon>Chlorophyceae</taxon>
        <taxon>CS clade</taxon>
        <taxon>Chlamydomonadales</taxon>
        <taxon>Chlamydomonadaceae</taxon>
        <taxon>Chlamydomonas</taxon>
    </lineage>
</organism>
<evidence type="ECO:0000313" key="3">
    <source>
        <dbReference type="Proteomes" id="UP000232323"/>
    </source>
</evidence>
<gene>
    <name evidence="2" type="ORF">CEUSTIGMA_g725.t1</name>
</gene>
<dbReference type="EMBL" id="BEGY01000003">
    <property type="protein sequence ID" value="GAX73271.1"/>
    <property type="molecule type" value="Genomic_DNA"/>
</dbReference>
<comment type="caution">
    <text evidence="2">The sequence shown here is derived from an EMBL/GenBank/DDBJ whole genome shotgun (WGS) entry which is preliminary data.</text>
</comment>
<keyword evidence="3" id="KW-1185">Reference proteome</keyword>
<proteinExistence type="predicted"/>
<dbReference type="OrthoDB" id="10019582at2759"/>
<dbReference type="Proteomes" id="UP000232323">
    <property type="component" value="Unassembled WGS sequence"/>
</dbReference>
<accession>A0A250WR50</accession>
<feature type="region of interest" description="Disordered" evidence="1">
    <location>
        <begin position="124"/>
        <end position="150"/>
    </location>
</feature>
<feature type="region of interest" description="Disordered" evidence="1">
    <location>
        <begin position="240"/>
        <end position="284"/>
    </location>
</feature>
<dbReference type="AlphaFoldDB" id="A0A250WR50"/>
<protein>
    <submittedName>
        <fullName evidence="2">Uncharacterized protein</fullName>
    </submittedName>
</protein>
<name>A0A250WR50_9CHLO</name>
<sequence>MLESGWASTRRNPILKSKELWRTLAKYWDKRESFKKEADLSLLKIQNKSHNMIRGSTAGDIRDSTAADKNNSMIIGSIVGEKDNVHSFKSSDTHDGRTTFLFHEEARVIMDLFFKHLIVDTHGRPAQPAAPTHGRPAQPAAPTHGRPAQPAAPEEIISTMLPFELQLQESQRILAMLRVIWDAHNDIQFKGMPSPKHCSTAAGRQLLLDLVEASKNLSESACHQPLSIYLNSSPHLEPNTSAFPLAVPSETSNTSNISSSGRPDMDSEKITNVTQDPPPVPKPRPPVKVPYVMLRRLTLALLHVLYEEPHFGMGQGVHARCRLAVQEVSGSIVQAFASAINCSRPSRLAMELLHISKSGGTSMCQLAKDSGFLNPTEDIDGNCLLPFFYDEPKWSRLEAGLDAKKLWPAADCPAWVMSPDLTCDIRAAEVHRRGVNYYSNEGHLHEGTSMEGSAHACPQFETVIVLRHPVDRTRSHITEIDRVYNRFVRGRSEYKRPRDLENWTHWAPAAINNYVTRSLLGRHFMHCKDFGALGEKELLAAAVALSSLDHILVLEEGDLNDVAMRVGMGWIAGLASKRWRWSTIQDLQHDLGFPPGTMNKIQDWNLLDILLYVWGNALLRLDVSFHAATAALAHRVVSEPCPLRHRGTATSGSGTASTLAAPLDTSTSIVPVVKDMDEALKVAGLVKLSTPGMVQMSRGKLPFSTPGVRVIYRTGYINMDNKRKSESGMAYSMEHVLFGLVNTSLRSLFSNASLHSKCPQRILVSRRVAVDSNFTLQHGALLYQLPLYAHIPLPDLPLITLPPKRRVARTHTRRAAPTVIMKREQHLKVLEARKMARTDQHN</sequence>
<feature type="compositionally biased region" description="Low complexity" evidence="1">
    <location>
        <begin position="249"/>
        <end position="260"/>
    </location>
</feature>
<reference evidence="2 3" key="1">
    <citation type="submission" date="2017-08" db="EMBL/GenBank/DDBJ databases">
        <title>Acidophilic green algal genome provides insights into adaptation to an acidic environment.</title>
        <authorList>
            <person name="Hirooka S."/>
            <person name="Hirose Y."/>
            <person name="Kanesaki Y."/>
            <person name="Higuchi S."/>
            <person name="Fujiwara T."/>
            <person name="Onuma R."/>
            <person name="Era A."/>
            <person name="Ohbayashi R."/>
            <person name="Uzuka A."/>
            <person name="Nozaki H."/>
            <person name="Yoshikawa H."/>
            <person name="Miyagishima S.Y."/>
        </authorList>
    </citation>
    <scope>NUCLEOTIDE SEQUENCE [LARGE SCALE GENOMIC DNA]</scope>
    <source>
        <strain evidence="2 3">NIES-2499</strain>
    </source>
</reference>
<evidence type="ECO:0000313" key="2">
    <source>
        <dbReference type="EMBL" id="GAX73271.1"/>
    </source>
</evidence>
<dbReference type="InterPro" id="IPR027417">
    <property type="entry name" value="P-loop_NTPase"/>
</dbReference>